<gene>
    <name evidence="6" type="ORF">A4X09_0g3291</name>
</gene>
<feature type="compositionally biased region" description="Low complexity" evidence="4">
    <location>
        <begin position="29"/>
        <end position="38"/>
    </location>
</feature>
<feature type="compositionally biased region" description="Pro residues" evidence="4">
    <location>
        <begin position="143"/>
        <end position="152"/>
    </location>
</feature>
<feature type="region of interest" description="Disordered" evidence="4">
    <location>
        <begin position="864"/>
        <end position="909"/>
    </location>
</feature>
<feature type="compositionally biased region" description="Gly residues" evidence="4">
    <location>
        <begin position="789"/>
        <end position="800"/>
    </location>
</feature>
<feature type="compositionally biased region" description="Polar residues" evidence="4">
    <location>
        <begin position="1174"/>
        <end position="1186"/>
    </location>
</feature>
<feature type="compositionally biased region" description="Low complexity" evidence="4">
    <location>
        <begin position="1046"/>
        <end position="1055"/>
    </location>
</feature>
<feature type="compositionally biased region" description="Polar residues" evidence="4">
    <location>
        <begin position="39"/>
        <end position="48"/>
    </location>
</feature>
<dbReference type="AlphaFoldDB" id="A0A8X7NAM0"/>
<evidence type="ECO:0000256" key="1">
    <source>
        <dbReference type="ARBA" id="ARBA00022722"/>
    </source>
</evidence>
<feature type="compositionally biased region" description="Low complexity" evidence="4">
    <location>
        <begin position="73"/>
        <end position="95"/>
    </location>
</feature>
<proteinExistence type="predicted"/>
<keyword evidence="7" id="KW-1185">Reference proteome</keyword>
<feature type="compositionally biased region" description="Low complexity" evidence="4">
    <location>
        <begin position="570"/>
        <end position="580"/>
    </location>
</feature>
<reference evidence="6" key="1">
    <citation type="submission" date="2016-04" db="EMBL/GenBank/DDBJ databases">
        <authorList>
            <person name="Nguyen H.D."/>
            <person name="Samba Siva P."/>
            <person name="Cullis J."/>
            <person name="Levesque C.A."/>
            <person name="Hambleton S."/>
        </authorList>
    </citation>
    <scope>NUCLEOTIDE SEQUENCE</scope>
    <source>
        <strain evidence="6">DAOMC 236422</strain>
    </source>
</reference>
<keyword evidence="3" id="KW-0269">Exonuclease</keyword>
<comment type="caution">
    <text evidence="6">The sequence shown here is derived from an EMBL/GenBank/DDBJ whole genome shotgun (WGS) entry which is preliminary data.</text>
</comment>
<dbReference type="EMBL" id="LWDG02000114">
    <property type="protein sequence ID" value="KAE8269049.1"/>
    <property type="molecule type" value="Genomic_DNA"/>
</dbReference>
<evidence type="ECO:0000259" key="5">
    <source>
        <dbReference type="Pfam" id="PF00929"/>
    </source>
</evidence>
<feature type="region of interest" description="Disordered" evidence="4">
    <location>
        <begin position="233"/>
        <end position="255"/>
    </location>
</feature>
<reference evidence="6" key="2">
    <citation type="journal article" date="2019" name="IMA Fungus">
        <title>Genome sequencing and comparison of five Tilletia species to identify candidate genes for the detection of regulated species infecting wheat.</title>
        <authorList>
            <person name="Nguyen H.D.T."/>
            <person name="Sultana T."/>
            <person name="Kesanakurti P."/>
            <person name="Hambleton S."/>
        </authorList>
    </citation>
    <scope>NUCLEOTIDE SEQUENCE</scope>
    <source>
        <strain evidence="6">DAOMC 236422</strain>
    </source>
</reference>
<feature type="compositionally biased region" description="Basic residues" evidence="4">
    <location>
        <begin position="54"/>
        <end position="72"/>
    </location>
</feature>
<feature type="compositionally biased region" description="Acidic residues" evidence="4">
    <location>
        <begin position="936"/>
        <end position="953"/>
    </location>
</feature>
<dbReference type="CDD" id="cd06133">
    <property type="entry name" value="ERI-1_3'hExo_like"/>
    <property type="match status" value="1"/>
</dbReference>
<dbReference type="InterPro" id="IPR051274">
    <property type="entry name" value="3-5_Exoribonuclease"/>
</dbReference>
<evidence type="ECO:0000256" key="4">
    <source>
        <dbReference type="SAM" id="MobiDB-lite"/>
    </source>
</evidence>
<dbReference type="InterPro" id="IPR012337">
    <property type="entry name" value="RNaseH-like_sf"/>
</dbReference>
<dbReference type="InterPro" id="IPR047201">
    <property type="entry name" value="ERI-1_3'hExo-like"/>
</dbReference>
<feature type="compositionally biased region" description="Acidic residues" evidence="4">
    <location>
        <begin position="976"/>
        <end position="985"/>
    </location>
</feature>
<evidence type="ECO:0000313" key="7">
    <source>
        <dbReference type="Proteomes" id="UP000078113"/>
    </source>
</evidence>
<feature type="region of interest" description="Disordered" evidence="4">
    <location>
        <begin position="540"/>
        <end position="587"/>
    </location>
</feature>
<feature type="compositionally biased region" description="Low complexity" evidence="4">
    <location>
        <begin position="412"/>
        <end position="436"/>
    </location>
</feature>
<dbReference type="PANTHER" id="PTHR23044">
    <property type="entry name" value="3'-5' EXONUCLEASE ERI1-RELATED"/>
    <property type="match status" value="1"/>
</dbReference>
<feature type="compositionally biased region" description="Low complexity" evidence="4">
    <location>
        <begin position="161"/>
        <end position="173"/>
    </location>
</feature>
<feature type="compositionally biased region" description="Polar residues" evidence="4">
    <location>
        <begin position="179"/>
        <end position="196"/>
    </location>
</feature>
<dbReference type="InterPro" id="IPR036397">
    <property type="entry name" value="RNaseH_sf"/>
</dbReference>
<protein>
    <recommendedName>
        <fullName evidence="5">Exonuclease domain-containing protein</fullName>
    </recommendedName>
</protein>
<feature type="region of interest" description="Disordered" evidence="4">
    <location>
        <begin position="687"/>
        <end position="806"/>
    </location>
</feature>
<evidence type="ECO:0000256" key="2">
    <source>
        <dbReference type="ARBA" id="ARBA00022801"/>
    </source>
</evidence>
<dbReference type="GO" id="GO:0003676">
    <property type="term" value="F:nucleic acid binding"/>
    <property type="evidence" value="ECO:0007669"/>
    <property type="project" value="InterPro"/>
</dbReference>
<dbReference type="GO" id="GO:0000175">
    <property type="term" value="F:3'-5'-RNA exonuclease activity"/>
    <property type="evidence" value="ECO:0007669"/>
    <property type="project" value="InterPro"/>
</dbReference>
<feature type="compositionally biased region" description="Low complexity" evidence="4">
    <location>
        <begin position="357"/>
        <end position="372"/>
    </location>
</feature>
<feature type="region of interest" description="Disordered" evidence="4">
    <location>
        <begin position="1"/>
        <end position="96"/>
    </location>
</feature>
<dbReference type="PANTHER" id="PTHR23044:SF61">
    <property type="entry name" value="3'-5' EXORIBONUCLEASE 1-RELATED"/>
    <property type="match status" value="1"/>
</dbReference>
<feature type="region of interest" description="Disordered" evidence="4">
    <location>
        <begin position="136"/>
        <end position="218"/>
    </location>
</feature>
<dbReference type="Proteomes" id="UP000078113">
    <property type="component" value="Unassembled WGS sequence"/>
</dbReference>
<dbReference type="Pfam" id="PF00929">
    <property type="entry name" value="RNase_T"/>
    <property type="match status" value="1"/>
</dbReference>
<feature type="compositionally biased region" description="Basic residues" evidence="4">
    <location>
        <begin position="399"/>
        <end position="411"/>
    </location>
</feature>
<feature type="compositionally biased region" description="Low complexity" evidence="4">
    <location>
        <begin position="1206"/>
        <end position="1217"/>
    </location>
</feature>
<evidence type="ECO:0000256" key="3">
    <source>
        <dbReference type="ARBA" id="ARBA00022839"/>
    </source>
</evidence>
<organism evidence="6 7">
    <name type="scientific">Tilletia walkeri</name>
    <dbReference type="NCBI Taxonomy" id="117179"/>
    <lineage>
        <taxon>Eukaryota</taxon>
        <taxon>Fungi</taxon>
        <taxon>Dikarya</taxon>
        <taxon>Basidiomycota</taxon>
        <taxon>Ustilaginomycotina</taxon>
        <taxon>Exobasidiomycetes</taxon>
        <taxon>Tilletiales</taxon>
        <taxon>Tilletiaceae</taxon>
        <taxon>Tilletia</taxon>
    </lineage>
</organism>
<feature type="compositionally biased region" description="Basic residues" evidence="4">
    <location>
        <begin position="1"/>
        <end position="21"/>
    </location>
</feature>
<keyword evidence="2" id="KW-0378">Hydrolase</keyword>
<dbReference type="Gene3D" id="3.30.420.10">
    <property type="entry name" value="Ribonuclease H-like superfamily/Ribonuclease H"/>
    <property type="match status" value="1"/>
</dbReference>
<feature type="region of interest" description="Disordered" evidence="4">
    <location>
        <begin position="352"/>
        <end position="442"/>
    </location>
</feature>
<name>A0A8X7NAM0_9BASI</name>
<feature type="compositionally biased region" description="Acidic residues" evidence="4">
    <location>
        <begin position="740"/>
        <end position="788"/>
    </location>
</feature>
<feature type="compositionally biased region" description="Low complexity" evidence="4">
    <location>
        <begin position="233"/>
        <end position="253"/>
    </location>
</feature>
<feature type="compositionally biased region" description="Basic residues" evidence="4">
    <location>
        <begin position="705"/>
        <end position="717"/>
    </location>
</feature>
<feature type="compositionally biased region" description="Low complexity" evidence="4">
    <location>
        <begin position="1073"/>
        <end position="1093"/>
    </location>
</feature>
<feature type="region of interest" description="Disordered" evidence="4">
    <location>
        <begin position="1028"/>
        <end position="1217"/>
    </location>
</feature>
<feature type="compositionally biased region" description="Gly residues" evidence="4">
    <location>
        <begin position="879"/>
        <end position="888"/>
    </location>
</feature>
<feature type="region of interest" description="Disordered" evidence="4">
    <location>
        <begin position="930"/>
        <end position="1000"/>
    </location>
</feature>
<feature type="domain" description="Exonuclease" evidence="5">
    <location>
        <begin position="265"/>
        <end position="353"/>
    </location>
</feature>
<dbReference type="InterPro" id="IPR013520">
    <property type="entry name" value="Ribonucl_H"/>
</dbReference>
<evidence type="ECO:0000313" key="6">
    <source>
        <dbReference type="EMBL" id="KAE8269049.1"/>
    </source>
</evidence>
<sequence>MPSRARRERQKQRSIQRKKRLQVSEDLQQHQQQAQQAQNLPFMSSSAIPTGYHDHHRQSWQPHSHSHSHSQSHSHSFGSAAAAAAGAMPSSIPGSHQSLFHNPSVLTPHPESLDWSPAYDSFLVLDVEATCMDIPRGTSFHHGPPPAAPPTPLQNSIPLLSSSSSSSSTSTSSHHPQHQQRLSVSHASPGPSSYLQHSLMPGSYTSSGGTAMGTPTSIHNGLASPGLFPVPNSPLLSPMSSNSPLPSSSPSPSHSFGRTALVDYPNEIIEFPVILMQWRDVPPEQGGRPGQRTLEVVDEFHSWVRPAWRPRLSRFCKELTGVRQNVIDSAPSWPEVMQNFLEFLRKHNLLADNQPPRGRSSSIASSSASGSSPLPFGAFSPASPPIFPMLSSPSPSSHHLPHLHHPHHHGNFHFPQQGQGQQAQQQQQPQQGQAHQRQLSPGPNVEWESLLMTTPLRRGVAWCTHGPYDLRDFVLKSCFLSGLRTPPSPPYWLRGPLIDIRKCAAEILLEERMLRLRTGDAKEFAAKECRKAQLARAMMGEPPLLSRKGKGKDGSRATAGNEPKEKDSGDGSTATAAAAAEQEDDQEWKRELELDHLLQSYERSMRAWPWYSAAISGQSGRFSSGSAGHAVAHAERVKILPDGTIDGILYSLGLGLFTGRKHSGLDDSRNLARIFGDMARRVGEVAAGRGTPGWESGRTDVGGAVKKRKTGRRRRRRVGDEVHGLEDGVAGLELGSSSSDDVEDDEDDEDSLEDESGSSGEFDDDEDDDDDDDDDEDEEDVEELEEEGGWIGADPGGRSGSAGHSFVSTYNDRERRRLCALQGQVFERACLLPNSFWKPLYLPTTVFSPVAATAARLLIWGTGPENRGSHHHHHHGASNGRGGGGGGHRNSHSNANAMENSGPPVPARPIWMEGRRHAWMGPNPGQVFWNGPAIVDDYDDGHEVDDDDEEEEAAVVGQGTLNGHAVGGSDAKAEGADSDDEDDDEVFRYPGVSPDNLDRTVSDLRKIGNGERRGSGTATAAAAAAGGKVLGTPKGEDESDVFTYTSSSSSSSSVSAPVVDEANLLDDVDIGNSSYSRSSSVSRSSRGSSSSPTRSRRGLRSSLDDDLADDDHGDGHVSRAIPIPIPIPGTSGGGLSTGTVSSGPASTNGPATGSTRGGGARGSHDRRGEGQLGGMQTPTRTMDSRTSGGGGGGRTPNGQRTPVLGSSSSTSAATRRV</sequence>
<accession>A0A8X7NAM0</accession>
<feature type="compositionally biased region" description="Polar residues" evidence="4">
    <location>
        <begin position="203"/>
        <end position="218"/>
    </location>
</feature>
<keyword evidence="1" id="KW-0540">Nuclease</keyword>
<dbReference type="SUPFAM" id="SSF53098">
    <property type="entry name" value="Ribonuclease H-like"/>
    <property type="match status" value="1"/>
</dbReference>